<dbReference type="Pfam" id="PF04134">
    <property type="entry name" value="DCC1-like"/>
    <property type="match status" value="1"/>
</dbReference>
<reference evidence="1" key="1">
    <citation type="submission" date="2020-05" db="EMBL/GenBank/DDBJ databases">
        <authorList>
            <person name="Chiriac C."/>
            <person name="Salcher M."/>
            <person name="Ghai R."/>
            <person name="Kavagutti S V."/>
        </authorList>
    </citation>
    <scope>NUCLEOTIDE SEQUENCE</scope>
</reference>
<name>A0A6J6NP08_9ZZZZ</name>
<proteinExistence type="predicted"/>
<organism evidence="1">
    <name type="scientific">freshwater metagenome</name>
    <dbReference type="NCBI Taxonomy" id="449393"/>
    <lineage>
        <taxon>unclassified sequences</taxon>
        <taxon>metagenomes</taxon>
        <taxon>ecological metagenomes</taxon>
    </lineage>
</organism>
<evidence type="ECO:0000313" key="1">
    <source>
        <dbReference type="EMBL" id="CAB4688420.1"/>
    </source>
</evidence>
<protein>
    <submittedName>
        <fullName evidence="1">Unannotated protein</fullName>
    </submittedName>
</protein>
<dbReference type="InterPro" id="IPR007263">
    <property type="entry name" value="DCC1-like"/>
</dbReference>
<dbReference type="EMBL" id="CAEZXL010000098">
    <property type="protein sequence ID" value="CAB4688420.1"/>
    <property type="molecule type" value="Genomic_DNA"/>
</dbReference>
<accession>A0A6J6NP08</accession>
<dbReference type="GO" id="GO:0015035">
    <property type="term" value="F:protein-disulfide reductase activity"/>
    <property type="evidence" value="ECO:0007669"/>
    <property type="project" value="InterPro"/>
</dbReference>
<gene>
    <name evidence="1" type="ORF">UFOPK2373_00646</name>
</gene>
<sequence length="124" mass="13712">MSNPKIVLIFDGDCGFCTTTANYIVKKSKVAIKATPWQYQDFTGLPITKEQCADQVYLLVDGKAYGGHEGFAMTFRVQPNPVVRFIGMVAMSPALRWLAKPTYRLVAKYRHKLPGGTPACKLPG</sequence>
<dbReference type="AlphaFoldDB" id="A0A6J6NP08"/>